<organism evidence="1 2">
    <name type="scientific">Scomber scombrus</name>
    <name type="common">Atlantic mackerel</name>
    <name type="synonym">Scomber vernalis</name>
    <dbReference type="NCBI Taxonomy" id="13677"/>
    <lineage>
        <taxon>Eukaryota</taxon>
        <taxon>Metazoa</taxon>
        <taxon>Chordata</taxon>
        <taxon>Craniata</taxon>
        <taxon>Vertebrata</taxon>
        <taxon>Euteleostomi</taxon>
        <taxon>Actinopterygii</taxon>
        <taxon>Neopterygii</taxon>
        <taxon>Teleostei</taxon>
        <taxon>Neoteleostei</taxon>
        <taxon>Acanthomorphata</taxon>
        <taxon>Pelagiaria</taxon>
        <taxon>Scombriformes</taxon>
        <taxon>Scombridae</taxon>
        <taxon>Scomber</taxon>
    </lineage>
</organism>
<proteinExistence type="predicted"/>
<evidence type="ECO:0000313" key="1">
    <source>
        <dbReference type="EMBL" id="CAK6954262.1"/>
    </source>
</evidence>
<reference evidence="1 2" key="1">
    <citation type="submission" date="2024-01" db="EMBL/GenBank/DDBJ databases">
        <authorList>
            <person name="Alioto T."/>
            <person name="Alioto T."/>
            <person name="Gomez Garrido J."/>
        </authorList>
    </citation>
    <scope>NUCLEOTIDE SEQUENCE [LARGE SCALE GENOMIC DNA]</scope>
</reference>
<sequence length="98" mass="11264">MQKPVSHMSLLCTIYIQRTCILLVHYTTFFTHSKFWILHIHPQSSVPDLAPLNLVLPPQSLTIQQISTDTQLPREYDNPNLDGYTSPCHHQAVTQICH</sequence>
<dbReference type="EMBL" id="CAWUFR010000016">
    <property type="protein sequence ID" value="CAK6954262.1"/>
    <property type="molecule type" value="Genomic_DNA"/>
</dbReference>
<protein>
    <submittedName>
        <fullName evidence="1">Uncharacterized protein</fullName>
    </submittedName>
</protein>
<name>A0AAV1N450_SCOSC</name>
<dbReference type="AlphaFoldDB" id="A0AAV1N450"/>
<dbReference type="Proteomes" id="UP001314229">
    <property type="component" value="Unassembled WGS sequence"/>
</dbReference>
<accession>A0AAV1N450</accession>
<comment type="caution">
    <text evidence="1">The sequence shown here is derived from an EMBL/GenBank/DDBJ whole genome shotgun (WGS) entry which is preliminary data.</text>
</comment>
<evidence type="ECO:0000313" key="2">
    <source>
        <dbReference type="Proteomes" id="UP001314229"/>
    </source>
</evidence>
<keyword evidence="2" id="KW-1185">Reference proteome</keyword>
<gene>
    <name evidence="1" type="ORF">FSCOSCO3_A002088</name>
</gene>